<evidence type="ECO:0000256" key="3">
    <source>
        <dbReference type="ARBA" id="ARBA00022679"/>
    </source>
</evidence>
<dbReference type="PANTHER" id="PTHR30098:SF2">
    <property type="entry name" value="LEUCYL_PHENYLALANYL-TRNA--PROTEIN TRANSFERASE"/>
    <property type="match status" value="1"/>
</dbReference>
<gene>
    <name evidence="15" type="primary">aat</name>
    <name evidence="16" type="ORF">SAMN02745729_103121</name>
</gene>
<dbReference type="InterPro" id="IPR042221">
    <property type="entry name" value="Leu/Phe-tRNA_Trfase_N"/>
</dbReference>
<dbReference type="InterPro" id="IPR016181">
    <property type="entry name" value="Acyl_CoA_acyltransferase"/>
</dbReference>
<evidence type="ECO:0000256" key="5">
    <source>
        <dbReference type="ARBA" id="ARBA00050607"/>
    </source>
</evidence>
<dbReference type="HAMAP" id="MF_00688">
    <property type="entry name" value="Leu_Phe_trans"/>
    <property type="match status" value="1"/>
</dbReference>
<keyword evidence="17" id="KW-1185">Reference proteome</keyword>
<protein>
    <recommendedName>
        <fullName evidence="11 15">Leucyl/phenylalanyl-tRNA--protein transferase</fullName>
        <ecNumber evidence="10 15">2.3.2.6</ecNumber>
    </recommendedName>
    <alternativeName>
        <fullName evidence="12 15">L/F-transferase</fullName>
    </alternativeName>
    <alternativeName>
        <fullName evidence="13 15">Leucyltransferase</fullName>
    </alternativeName>
    <alternativeName>
        <fullName evidence="14 15">Phenyalanyltransferase</fullName>
    </alternativeName>
</protein>
<comment type="similarity">
    <text evidence="9 15">Belongs to the L/F-transferase family.</text>
</comment>
<dbReference type="EMBL" id="FNRJ01000003">
    <property type="protein sequence ID" value="SEA41437.1"/>
    <property type="molecule type" value="Genomic_DNA"/>
</dbReference>
<dbReference type="Gene3D" id="3.40.630.70">
    <property type="entry name" value="Leucyl/phenylalanyl-tRNA-protein transferase, C-terminal domain"/>
    <property type="match status" value="1"/>
</dbReference>
<dbReference type="GO" id="GO:0030163">
    <property type="term" value="P:protein catabolic process"/>
    <property type="evidence" value="ECO:0007669"/>
    <property type="project" value="UniProtKB-UniRule"/>
</dbReference>
<evidence type="ECO:0000256" key="4">
    <source>
        <dbReference type="ARBA" id="ARBA00023315"/>
    </source>
</evidence>
<dbReference type="EC" id="2.3.2.6" evidence="10 15"/>
<dbReference type="Proteomes" id="UP000242469">
    <property type="component" value="Unassembled WGS sequence"/>
</dbReference>
<dbReference type="InterPro" id="IPR042203">
    <property type="entry name" value="Leu/Phe-tRNA_Trfase_C"/>
</dbReference>
<proteinExistence type="inferred from homology"/>
<evidence type="ECO:0000256" key="6">
    <source>
        <dbReference type="ARBA" id="ARBA00050652"/>
    </source>
</evidence>
<evidence type="ECO:0000313" key="16">
    <source>
        <dbReference type="EMBL" id="SEA41437.1"/>
    </source>
</evidence>
<dbReference type="GO" id="GO:0005737">
    <property type="term" value="C:cytoplasm"/>
    <property type="evidence" value="ECO:0007669"/>
    <property type="project" value="UniProtKB-SubCell"/>
</dbReference>
<dbReference type="FunFam" id="3.40.630.70:FF:000001">
    <property type="entry name" value="Leucyl/phenylalanyl-tRNA--protein transferase"/>
    <property type="match status" value="1"/>
</dbReference>
<evidence type="ECO:0000256" key="2">
    <source>
        <dbReference type="ARBA" id="ARBA00022490"/>
    </source>
</evidence>
<evidence type="ECO:0000256" key="1">
    <source>
        <dbReference type="ARBA" id="ARBA00004496"/>
    </source>
</evidence>
<name>A0A1H4B055_9GAMM</name>
<comment type="catalytic activity">
    <reaction evidence="5 15">
        <text>L-phenylalanyl-tRNA(Phe) + an N-terminal L-alpha-aminoacyl-[protein] = an N-terminal L-phenylalanyl-L-alpha-aminoacyl-[protein] + tRNA(Phe)</text>
        <dbReference type="Rhea" id="RHEA:43632"/>
        <dbReference type="Rhea" id="RHEA-COMP:9668"/>
        <dbReference type="Rhea" id="RHEA-COMP:9699"/>
        <dbReference type="Rhea" id="RHEA-COMP:10636"/>
        <dbReference type="Rhea" id="RHEA-COMP:10637"/>
        <dbReference type="ChEBI" id="CHEBI:78442"/>
        <dbReference type="ChEBI" id="CHEBI:78531"/>
        <dbReference type="ChEBI" id="CHEBI:78597"/>
        <dbReference type="ChEBI" id="CHEBI:83561"/>
        <dbReference type="EC" id="2.3.2.6"/>
    </reaction>
</comment>
<comment type="catalytic activity">
    <reaction evidence="6 15">
        <text>N-terminal L-arginyl-[protein] + L-leucyl-tRNA(Leu) = N-terminal L-leucyl-L-arginyl-[protein] + tRNA(Leu) + H(+)</text>
        <dbReference type="Rhea" id="RHEA:50416"/>
        <dbReference type="Rhea" id="RHEA-COMP:9613"/>
        <dbReference type="Rhea" id="RHEA-COMP:9622"/>
        <dbReference type="Rhea" id="RHEA-COMP:12672"/>
        <dbReference type="Rhea" id="RHEA-COMP:12673"/>
        <dbReference type="ChEBI" id="CHEBI:15378"/>
        <dbReference type="ChEBI" id="CHEBI:64719"/>
        <dbReference type="ChEBI" id="CHEBI:78442"/>
        <dbReference type="ChEBI" id="CHEBI:78494"/>
        <dbReference type="ChEBI" id="CHEBI:133044"/>
        <dbReference type="EC" id="2.3.2.6"/>
    </reaction>
</comment>
<dbReference type="InterPro" id="IPR004616">
    <property type="entry name" value="Leu/Phe-tRNA_Trfase"/>
</dbReference>
<comment type="subcellular location">
    <subcellularLocation>
        <location evidence="1 15">Cytoplasm</location>
    </subcellularLocation>
</comment>
<organism evidence="16 17">
    <name type="scientific">Marinobacterium iners DSM 11526</name>
    <dbReference type="NCBI Taxonomy" id="1122198"/>
    <lineage>
        <taxon>Bacteria</taxon>
        <taxon>Pseudomonadati</taxon>
        <taxon>Pseudomonadota</taxon>
        <taxon>Gammaproteobacteria</taxon>
        <taxon>Oceanospirillales</taxon>
        <taxon>Oceanospirillaceae</taxon>
        <taxon>Marinobacterium</taxon>
    </lineage>
</organism>
<evidence type="ECO:0000256" key="8">
    <source>
        <dbReference type="ARBA" id="ARBA00054043"/>
    </source>
</evidence>
<evidence type="ECO:0000256" key="12">
    <source>
        <dbReference type="ARBA" id="ARBA00077136"/>
    </source>
</evidence>
<dbReference type="OrthoDB" id="9790282at2"/>
<evidence type="ECO:0000256" key="11">
    <source>
        <dbReference type="ARBA" id="ARBA00074372"/>
    </source>
</evidence>
<dbReference type="STRING" id="1122198.SAMN02745729_103121"/>
<evidence type="ECO:0000256" key="9">
    <source>
        <dbReference type="ARBA" id="ARBA00061535"/>
    </source>
</evidence>
<evidence type="ECO:0000313" key="17">
    <source>
        <dbReference type="Proteomes" id="UP000242469"/>
    </source>
</evidence>
<comment type="catalytic activity">
    <reaction evidence="7 15">
        <text>N-terminal L-lysyl-[protein] + L-leucyl-tRNA(Leu) = N-terminal L-leucyl-L-lysyl-[protein] + tRNA(Leu) + H(+)</text>
        <dbReference type="Rhea" id="RHEA:12340"/>
        <dbReference type="Rhea" id="RHEA-COMP:9613"/>
        <dbReference type="Rhea" id="RHEA-COMP:9622"/>
        <dbReference type="Rhea" id="RHEA-COMP:12670"/>
        <dbReference type="Rhea" id="RHEA-COMP:12671"/>
        <dbReference type="ChEBI" id="CHEBI:15378"/>
        <dbReference type="ChEBI" id="CHEBI:65249"/>
        <dbReference type="ChEBI" id="CHEBI:78442"/>
        <dbReference type="ChEBI" id="CHEBI:78494"/>
        <dbReference type="ChEBI" id="CHEBI:133043"/>
        <dbReference type="EC" id="2.3.2.6"/>
    </reaction>
</comment>
<keyword evidence="4 15" id="KW-0012">Acyltransferase</keyword>
<dbReference type="Gene3D" id="3.30.70.3550">
    <property type="entry name" value="Leucyl/phenylalanyl-tRNA-protein transferase, N-terminal domain"/>
    <property type="match status" value="1"/>
</dbReference>
<keyword evidence="2 15" id="KW-0963">Cytoplasm</keyword>
<comment type="function">
    <text evidence="8 15">Functions in the N-end rule pathway of protein degradation where it conjugates Leu, Phe and, less efficiently, Met from aminoacyl-tRNAs to the N-termini of proteins containing an N-terminal arginine or lysine.</text>
</comment>
<dbReference type="Pfam" id="PF03588">
    <property type="entry name" value="Leu_Phe_trans"/>
    <property type="match status" value="1"/>
</dbReference>
<dbReference type="FunFam" id="3.30.70.3550:FF:000001">
    <property type="entry name" value="Leucyl/phenylalanyl-tRNA--protein transferase"/>
    <property type="match status" value="1"/>
</dbReference>
<evidence type="ECO:0000256" key="14">
    <source>
        <dbReference type="ARBA" id="ARBA00083640"/>
    </source>
</evidence>
<dbReference type="PANTHER" id="PTHR30098">
    <property type="entry name" value="LEUCYL/PHENYLALANYL-TRNA--PROTEIN TRANSFERASE"/>
    <property type="match status" value="1"/>
</dbReference>
<dbReference type="GO" id="GO:0008914">
    <property type="term" value="F:leucyl-tRNA--protein transferase activity"/>
    <property type="evidence" value="ECO:0007669"/>
    <property type="project" value="UniProtKB-UniRule"/>
</dbReference>
<sequence>MIPWLADDSLLFPPLDKALAEPNGLLAAGGDLSKARLLSAYRSGIFPWYNPGEPILWWSPDPRCIVLPNKLHVSRSLRKRLRRTDYRVTFDQAFEHVVRACAGPRRGQQGTWISHEIFSAYVNLHHQGIAHSVEVWMGDELVGGLYGLAIGSVFFGESMFSYQRDASKIGFTWCVTQLKQWGYQLIDCQVYNDHLASLGAIEITRHDFAASLDQLCEQSLDHIWQFSITREAVCENSCS</sequence>
<keyword evidence="3 15" id="KW-0808">Transferase</keyword>
<evidence type="ECO:0000256" key="10">
    <source>
        <dbReference type="ARBA" id="ARBA00066767"/>
    </source>
</evidence>
<dbReference type="NCBIfam" id="TIGR00667">
    <property type="entry name" value="aat"/>
    <property type="match status" value="1"/>
</dbReference>
<dbReference type="AlphaFoldDB" id="A0A1H4B055"/>
<accession>A0A1H4B055</accession>
<dbReference type="SUPFAM" id="SSF55729">
    <property type="entry name" value="Acyl-CoA N-acyltransferases (Nat)"/>
    <property type="match status" value="1"/>
</dbReference>
<evidence type="ECO:0000256" key="7">
    <source>
        <dbReference type="ARBA" id="ARBA00051538"/>
    </source>
</evidence>
<evidence type="ECO:0000256" key="15">
    <source>
        <dbReference type="HAMAP-Rule" id="MF_00688"/>
    </source>
</evidence>
<reference evidence="17" key="1">
    <citation type="submission" date="2016-10" db="EMBL/GenBank/DDBJ databases">
        <authorList>
            <person name="Varghese N."/>
            <person name="Submissions S."/>
        </authorList>
    </citation>
    <scope>NUCLEOTIDE SEQUENCE [LARGE SCALE GENOMIC DNA]</scope>
    <source>
        <strain evidence="17">DSM 11526</strain>
    </source>
</reference>
<dbReference type="RefSeq" id="WP_091824138.1">
    <property type="nucleotide sequence ID" value="NZ_FNRJ01000003.1"/>
</dbReference>
<evidence type="ECO:0000256" key="13">
    <source>
        <dbReference type="ARBA" id="ARBA00077165"/>
    </source>
</evidence>